<organism evidence="5 6">
    <name type="scientific">Aporhodopirellula rubra</name>
    <dbReference type="NCBI Taxonomy" id="980271"/>
    <lineage>
        <taxon>Bacteria</taxon>
        <taxon>Pseudomonadati</taxon>
        <taxon>Planctomycetota</taxon>
        <taxon>Planctomycetia</taxon>
        <taxon>Pirellulales</taxon>
        <taxon>Pirellulaceae</taxon>
        <taxon>Aporhodopirellula</taxon>
    </lineage>
</organism>
<keyword evidence="5" id="KW-0238">DNA-binding</keyword>
<dbReference type="Gene3D" id="3.40.50.2300">
    <property type="match status" value="1"/>
</dbReference>
<reference evidence="5 6" key="1">
    <citation type="submission" date="2020-08" db="EMBL/GenBank/DDBJ databases">
        <title>Genomic Encyclopedia of Type Strains, Phase III (KMG-III): the genomes of soil and plant-associated and newly described type strains.</title>
        <authorList>
            <person name="Whitman W."/>
        </authorList>
    </citation>
    <scope>NUCLEOTIDE SEQUENCE [LARGE SCALE GENOMIC DNA]</scope>
    <source>
        <strain evidence="5 6">CECT 8075</strain>
    </source>
</reference>
<evidence type="ECO:0000259" key="4">
    <source>
        <dbReference type="PROSITE" id="PS50110"/>
    </source>
</evidence>
<evidence type="ECO:0000313" key="5">
    <source>
        <dbReference type="EMBL" id="MBB3204369.1"/>
    </source>
</evidence>
<keyword evidence="6" id="KW-1185">Reference proteome</keyword>
<dbReference type="GO" id="GO:0003677">
    <property type="term" value="F:DNA binding"/>
    <property type="evidence" value="ECO:0007669"/>
    <property type="project" value="UniProtKB-KW"/>
</dbReference>
<dbReference type="RefSeq" id="WP_184300329.1">
    <property type="nucleotide sequence ID" value="NZ_JACHXU010000001.1"/>
</dbReference>
<comment type="caution">
    <text evidence="5">The sequence shown here is derived from an EMBL/GenBank/DDBJ whole genome shotgun (WGS) entry which is preliminary data.</text>
</comment>
<evidence type="ECO:0000256" key="3">
    <source>
        <dbReference type="SAM" id="MobiDB-lite"/>
    </source>
</evidence>
<accession>A0A7W5H3J0</accession>
<dbReference type="EMBL" id="JACHXU010000001">
    <property type="protein sequence ID" value="MBB3204369.1"/>
    <property type="molecule type" value="Genomic_DNA"/>
</dbReference>
<dbReference type="GO" id="GO:0000160">
    <property type="term" value="P:phosphorelay signal transduction system"/>
    <property type="evidence" value="ECO:0007669"/>
    <property type="project" value="InterPro"/>
</dbReference>
<dbReference type="SUPFAM" id="SSF52172">
    <property type="entry name" value="CheY-like"/>
    <property type="match status" value="1"/>
</dbReference>
<keyword evidence="1 2" id="KW-0597">Phosphoprotein</keyword>
<gene>
    <name evidence="5" type="ORF">FHS27_000133</name>
</gene>
<dbReference type="PROSITE" id="PS50110">
    <property type="entry name" value="RESPONSE_REGULATORY"/>
    <property type="match status" value="1"/>
</dbReference>
<dbReference type="PANTHER" id="PTHR44591">
    <property type="entry name" value="STRESS RESPONSE REGULATOR PROTEIN 1"/>
    <property type="match status" value="1"/>
</dbReference>
<evidence type="ECO:0000313" key="6">
    <source>
        <dbReference type="Proteomes" id="UP000536179"/>
    </source>
</evidence>
<evidence type="ECO:0000256" key="1">
    <source>
        <dbReference type="ARBA" id="ARBA00022553"/>
    </source>
</evidence>
<dbReference type="CDD" id="cd00156">
    <property type="entry name" value="REC"/>
    <property type="match status" value="1"/>
</dbReference>
<proteinExistence type="predicted"/>
<sequence>MMMRSEAGKPKRCLIADDVRSFRKTVESWLRECDFECVLAVNGKHAWEIIEDDPPDLIITDIEMPSACGLSLLRRTREAAEERIRTLPVLVMTSLRDTTTLDVVLQLGGDGLLHKPLDKQVLLSAVLDVVSDRRDFRPGKKNPDSMTGKGPGEISPTLRRLLRLVAKNERH</sequence>
<dbReference type="InterPro" id="IPR050595">
    <property type="entry name" value="Bact_response_regulator"/>
</dbReference>
<dbReference type="SMART" id="SM00448">
    <property type="entry name" value="REC"/>
    <property type="match status" value="1"/>
</dbReference>
<dbReference type="PANTHER" id="PTHR44591:SF3">
    <property type="entry name" value="RESPONSE REGULATORY DOMAIN-CONTAINING PROTEIN"/>
    <property type="match status" value="1"/>
</dbReference>
<feature type="modified residue" description="4-aspartylphosphate" evidence="2">
    <location>
        <position position="61"/>
    </location>
</feature>
<evidence type="ECO:0000256" key="2">
    <source>
        <dbReference type="PROSITE-ProRule" id="PRU00169"/>
    </source>
</evidence>
<dbReference type="AlphaFoldDB" id="A0A7W5H3J0"/>
<dbReference type="Proteomes" id="UP000536179">
    <property type="component" value="Unassembled WGS sequence"/>
</dbReference>
<feature type="domain" description="Response regulatory" evidence="4">
    <location>
        <begin position="12"/>
        <end position="130"/>
    </location>
</feature>
<feature type="region of interest" description="Disordered" evidence="3">
    <location>
        <begin position="134"/>
        <end position="154"/>
    </location>
</feature>
<dbReference type="InterPro" id="IPR011006">
    <property type="entry name" value="CheY-like_superfamily"/>
</dbReference>
<feature type="compositionally biased region" description="Basic and acidic residues" evidence="3">
    <location>
        <begin position="134"/>
        <end position="143"/>
    </location>
</feature>
<dbReference type="Pfam" id="PF00072">
    <property type="entry name" value="Response_reg"/>
    <property type="match status" value="1"/>
</dbReference>
<protein>
    <submittedName>
        <fullName evidence="5">DNA-binding response OmpR family regulator</fullName>
    </submittedName>
</protein>
<dbReference type="InterPro" id="IPR001789">
    <property type="entry name" value="Sig_transdc_resp-reg_receiver"/>
</dbReference>
<name>A0A7W5H3J0_9BACT</name>